<dbReference type="AlphaFoldDB" id="A0A291GGP5"/>
<organism evidence="2 3">
    <name type="scientific">Celeribacter ethanolicus</name>
    <dbReference type="NCBI Taxonomy" id="1758178"/>
    <lineage>
        <taxon>Bacteria</taxon>
        <taxon>Pseudomonadati</taxon>
        <taxon>Pseudomonadota</taxon>
        <taxon>Alphaproteobacteria</taxon>
        <taxon>Rhodobacterales</taxon>
        <taxon>Roseobacteraceae</taxon>
        <taxon>Celeribacter</taxon>
    </lineage>
</organism>
<keyword evidence="3" id="KW-1185">Reference proteome</keyword>
<sequence length="115" mass="12781">MAYAGSQQLEKRLTRIEARRRALKRGAVYSVNQDGLIIARPRRRGMRRPLYLVFFALAGVIAFKAALYASLGAASYAMRVDELAQGTAVERAAAWVMHADQITVWLALQGKMLLS</sequence>
<dbReference type="OrthoDB" id="7866534at2"/>
<dbReference type="EMBL" id="CP022196">
    <property type="protein sequence ID" value="ATG49196.1"/>
    <property type="molecule type" value="Genomic_DNA"/>
</dbReference>
<protein>
    <submittedName>
        <fullName evidence="2">Uncharacterized protein</fullName>
    </submittedName>
</protein>
<name>A0A291GGP5_9RHOB</name>
<dbReference type="Proteomes" id="UP000217935">
    <property type="component" value="Chromosome"/>
</dbReference>
<keyword evidence="1" id="KW-0812">Transmembrane</keyword>
<reference evidence="2 3" key="1">
    <citation type="submission" date="2017-06" db="EMBL/GenBank/DDBJ databases">
        <title>Celeribacter sp. TSPH2 complete genome sequence.</title>
        <authorList>
            <person name="Woo J.-H."/>
            <person name="Kim H.-S."/>
        </authorList>
    </citation>
    <scope>NUCLEOTIDE SEQUENCE [LARGE SCALE GENOMIC DNA]</scope>
    <source>
        <strain evidence="2 3">TSPH2</strain>
    </source>
</reference>
<accession>A0A291GGP5</accession>
<proteinExistence type="predicted"/>
<dbReference type="KEGG" id="ceh:CEW89_17435"/>
<evidence type="ECO:0000313" key="2">
    <source>
        <dbReference type="EMBL" id="ATG49196.1"/>
    </source>
</evidence>
<keyword evidence="1" id="KW-0472">Membrane</keyword>
<evidence type="ECO:0000256" key="1">
    <source>
        <dbReference type="SAM" id="Phobius"/>
    </source>
</evidence>
<dbReference type="STRING" id="1758178.GCA_001550095_01053"/>
<feature type="transmembrane region" description="Helical" evidence="1">
    <location>
        <begin position="50"/>
        <end position="71"/>
    </location>
</feature>
<evidence type="ECO:0000313" key="3">
    <source>
        <dbReference type="Proteomes" id="UP000217935"/>
    </source>
</evidence>
<keyword evidence="1" id="KW-1133">Transmembrane helix</keyword>
<gene>
    <name evidence="2" type="ORF">CEW89_17435</name>
</gene>
<dbReference type="RefSeq" id="WP_096806759.1">
    <property type="nucleotide sequence ID" value="NZ_CP022196.1"/>
</dbReference>